<feature type="compositionally biased region" description="Low complexity" evidence="1">
    <location>
        <begin position="223"/>
        <end position="236"/>
    </location>
</feature>
<organism evidence="2">
    <name type="scientific">Cryptosporidium canis</name>
    <dbReference type="NCBI Taxonomy" id="195482"/>
    <lineage>
        <taxon>Eukaryota</taxon>
        <taxon>Sar</taxon>
        <taxon>Alveolata</taxon>
        <taxon>Apicomplexa</taxon>
        <taxon>Conoidasida</taxon>
        <taxon>Coccidia</taxon>
        <taxon>Eucoccidiorida</taxon>
        <taxon>Eimeriorina</taxon>
        <taxon>Cryptosporidiidae</taxon>
        <taxon>Cryptosporidium</taxon>
    </lineage>
</organism>
<evidence type="ECO:0000256" key="1">
    <source>
        <dbReference type="SAM" id="MobiDB-lite"/>
    </source>
</evidence>
<feature type="compositionally biased region" description="Polar residues" evidence="1">
    <location>
        <begin position="177"/>
        <end position="188"/>
    </location>
</feature>
<reference evidence="2" key="1">
    <citation type="submission" date="2022-10" db="EMBL/GenBank/DDBJ databases">
        <title>Adaptive evolution leads to modifications in subtelomeric GC content in a zoonotic Cryptosporidium species.</title>
        <authorList>
            <person name="Li J."/>
            <person name="Feng Y."/>
            <person name="Xiao L."/>
        </authorList>
    </citation>
    <scope>NUCLEOTIDE SEQUENCE</scope>
    <source>
        <strain evidence="2">33844</strain>
    </source>
</reference>
<proteinExistence type="predicted"/>
<dbReference type="Proteomes" id="UP001067231">
    <property type="component" value="Unassembled WGS sequence"/>
</dbReference>
<evidence type="ECO:0000313" key="2">
    <source>
        <dbReference type="EMBL" id="KAJ1612325.1"/>
    </source>
</evidence>
<feature type="region of interest" description="Disordered" evidence="1">
    <location>
        <begin position="166"/>
        <end position="188"/>
    </location>
</feature>
<feature type="region of interest" description="Disordered" evidence="1">
    <location>
        <begin position="223"/>
        <end position="273"/>
    </location>
</feature>
<name>A0A9D5DKN8_9CRYT</name>
<feature type="compositionally biased region" description="Basic and acidic residues" evidence="1">
    <location>
        <begin position="166"/>
        <end position="176"/>
    </location>
</feature>
<sequence>MSCLSKNMADGEDDYLIILHKDECNGDNELEEVIKLNLKGNYYIYQRNEFLDDPIKDGGRYSQLVLNKVDSIKAYIKFSYLETPVHITKLKHMISELFVTIDSAFQNKKSIVREIESSMAKITSSIGNNVAVLGKEGKISYFLELVDYLLKKIAIIIRIESPNEETHYFNDNENTNHNESSGESDQMNSEIHLEQTKQNLEVVDHSAIKTGISSELLVGSAFTDSDNVDNTSNTSSIPISETDSEDVAIESETDNSNDSDIEEIDSDISQKSEPIINKNRMHKLYRRAGTVINDGDSLSSSDVKLNMDKYLKLIESYKNFTRAVEVKENIRANNT</sequence>
<feature type="compositionally biased region" description="Acidic residues" evidence="1">
    <location>
        <begin position="242"/>
        <end position="266"/>
    </location>
</feature>
<protein>
    <submittedName>
        <fullName evidence="2">Uncharacterized protein</fullName>
    </submittedName>
</protein>
<accession>A0A9D5DKN8</accession>
<dbReference type="OrthoDB" id="341529at2759"/>
<gene>
    <name evidence="2" type="ORF">OJ253_647</name>
</gene>
<dbReference type="AlphaFoldDB" id="A0A9D5DKN8"/>
<comment type="caution">
    <text evidence="2">The sequence shown here is derived from an EMBL/GenBank/DDBJ whole genome shotgun (WGS) entry which is preliminary data.</text>
</comment>
<dbReference type="EMBL" id="JAPCXC010000007">
    <property type="protein sequence ID" value="KAJ1612325.1"/>
    <property type="molecule type" value="Genomic_DNA"/>
</dbReference>